<organism evidence="2 3">
    <name type="scientific">Phodopus roborovskii</name>
    <name type="common">Roborovski's desert hamster</name>
    <name type="synonym">Cricetulus roborovskii</name>
    <dbReference type="NCBI Taxonomy" id="109678"/>
    <lineage>
        <taxon>Eukaryota</taxon>
        <taxon>Metazoa</taxon>
        <taxon>Chordata</taxon>
        <taxon>Craniata</taxon>
        <taxon>Vertebrata</taxon>
        <taxon>Euteleostomi</taxon>
        <taxon>Mammalia</taxon>
        <taxon>Eutheria</taxon>
        <taxon>Euarchontoglires</taxon>
        <taxon>Glires</taxon>
        <taxon>Rodentia</taxon>
        <taxon>Myomorpha</taxon>
        <taxon>Muroidea</taxon>
        <taxon>Cricetidae</taxon>
        <taxon>Cricetinae</taxon>
        <taxon>Phodopus</taxon>
    </lineage>
</organism>
<sequence length="152" mass="16521">MSLASTGPGPVWAKGGEMVTVSLGSEPRLSVLSSGLGPCADRLSCWGFSPAPELTDNTSISVMFQKAFQKCTSRFWMMRSNSAPRNSGSMANRPPCSPKDTSPMERVCRNGRMAGVNCEGMPVSPNRPRQMRGGGGTRWDTERRRHIHLASF</sequence>
<protein>
    <submittedName>
        <fullName evidence="2">AC121639.1 protein</fullName>
    </submittedName>
</protein>
<reference evidence="2" key="1">
    <citation type="submission" date="2022-06" db="EMBL/GenBank/DDBJ databases">
        <authorList>
            <person name="Andreotti S."/>
            <person name="Wyler E."/>
        </authorList>
    </citation>
    <scope>NUCLEOTIDE SEQUENCE</scope>
</reference>
<comment type="caution">
    <text evidence="2">The sequence shown here is derived from an EMBL/GenBank/DDBJ whole genome shotgun (WGS) entry which is preliminary data.</text>
</comment>
<feature type="region of interest" description="Disordered" evidence="1">
    <location>
        <begin position="119"/>
        <end position="139"/>
    </location>
</feature>
<evidence type="ECO:0000313" key="2">
    <source>
        <dbReference type="EMBL" id="CAH7381271.1"/>
    </source>
</evidence>
<proteinExistence type="predicted"/>
<gene>
    <name evidence="2" type="primary">AC121639.1</name>
    <name evidence="2" type="ORF">PHOROB_LOCUS16479</name>
</gene>
<evidence type="ECO:0000256" key="1">
    <source>
        <dbReference type="SAM" id="MobiDB-lite"/>
    </source>
</evidence>
<dbReference type="Proteomes" id="UP001152836">
    <property type="component" value="Unassembled WGS sequence"/>
</dbReference>
<name>A0AAV0A9P8_PHORO</name>
<feature type="region of interest" description="Disordered" evidence="1">
    <location>
        <begin position="82"/>
        <end position="105"/>
    </location>
</feature>
<dbReference type="AlphaFoldDB" id="A0AAV0A9P8"/>
<dbReference type="EMBL" id="CALSGD010001620">
    <property type="protein sequence ID" value="CAH7381271.1"/>
    <property type="molecule type" value="Genomic_DNA"/>
</dbReference>
<accession>A0AAV0A9P8</accession>
<keyword evidence="3" id="KW-1185">Reference proteome</keyword>
<evidence type="ECO:0000313" key="3">
    <source>
        <dbReference type="Proteomes" id="UP001152836"/>
    </source>
</evidence>